<evidence type="ECO:0000256" key="13">
    <source>
        <dbReference type="SAM" id="Phobius"/>
    </source>
</evidence>
<accession>T1J4D3</accession>
<reference evidence="15" key="2">
    <citation type="submission" date="2015-02" db="UniProtKB">
        <authorList>
            <consortium name="EnsemblMetazoa"/>
        </authorList>
    </citation>
    <scope>IDENTIFICATION</scope>
</reference>
<keyword evidence="8" id="KW-1015">Disulfide bond</keyword>
<evidence type="ECO:0000256" key="2">
    <source>
        <dbReference type="ARBA" id="ARBA00007242"/>
    </source>
</evidence>
<evidence type="ECO:0000313" key="16">
    <source>
        <dbReference type="Proteomes" id="UP000014500"/>
    </source>
</evidence>
<feature type="domain" description="G-protein coupled receptors family 3 profile" evidence="14">
    <location>
        <begin position="441"/>
        <end position="699"/>
    </location>
</feature>
<dbReference type="AlphaFoldDB" id="T1J4D3"/>
<evidence type="ECO:0000256" key="10">
    <source>
        <dbReference type="ARBA" id="ARBA00023180"/>
    </source>
</evidence>
<organism evidence="15 16">
    <name type="scientific">Strigamia maritima</name>
    <name type="common">European centipede</name>
    <name type="synonym">Geophilus maritimus</name>
    <dbReference type="NCBI Taxonomy" id="126957"/>
    <lineage>
        <taxon>Eukaryota</taxon>
        <taxon>Metazoa</taxon>
        <taxon>Ecdysozoa</taxon>
        <taxon>Arthropoda</taxon>
        <taxon>Myriapoda</taxon>
        <taxon>Chilopoda</taxon>
        <taxon>Pleurostigmophora</taxon>
        <taxon>Geophilomorpha</taxon>
        <taxon>Linotaeniidae</taxon>
        <taxon>Strigamia</taxon>
    </lineage>
</organism>
<feature type="transmembrane region" description="Helical" evidence="13">
    <location>
        <begin position="554"/>
        <end position="574"/>
    </location>
</feature>
<evidence type="ECO:0000256" key="4">
    <source>
        <dbReference type="ARBA" id="ARBA00022692"/>
    </source>
</evidence>
<keyword evidence="10" id="KW-0325">Glycoprotein</keyword>
<dbReference type="OMA" id="EDMQWGR"/>
<dbReference type="Gene3D" id="3.40.50.2300">
    <property type="match status" value="2"/>
</dbReference>
<dbReference type="Pfam" id="PF07562">
    <property type="entry name" value="NCD3G"/>
    <property type="match status" value="1"/>
</dbReference>
<keyword evidence="3" id="KW-1003">Cell membrane</keyword>
<dbReference type="PROSITE" id="PS00981">
    <property type="entry name" value="G_PROTEIN_RECEP_F3_3"/>
    <property type="match status" value="1"/>
</dbReference>
<dbReference type="InterPro" id="IPR001828">
    <property type="entry name" value="ANF_lig-bd_rcpt"/>
</dbReference>
<dbReference type="PhylomeDB" id="T1J4D3"/>
<dbReference type="InterPro" id="IPR000162">
    <property type="entry name" value="GPCR_3_mtglu_rcpt"/>
</dbReference>
<name>T1J4D3_STRMM</name>
<dbReference type="InterPro" id="IPR017979">
    <property type="entry name" value="GPCR_3_CS"/>
</dbReference>
<proteinExistence type="inferred from homology"/>
<dbReference type="eggNOG" id="KOG1056">
    <property type="taxonomic scope" value="Eukaryota"/>
</dbReference>
<keyword evidence="16" id="KW-1185">Reference proteome</keyword>
<evidence type="ECO:0000256" key="7">
    <source>
        <dbReference type="ARBA" id="ARBA00023136"/>
    </source>
</evidence>
<feature type="transmembrane region" description="Helical" evidence="13">
    <location>
        <begin position="479"/>
        <end position="501"/>
    </location>
</feature>
<keyword evidence="4 13" id="KW-0812">Transmembrane</keyword>
<evidence type="ECO:0000256" key="6">
    <source>
        <dbReference type="ARBA" id="ARBA00023040"/>
    </source>
</evidence>
<dbReference type="CDD" id="cd15934">
    <property type="entry name" value="7tmC_mGluRs_group2_3"/>
    <property type="match status" value="1"/>
</dbReference>
<feature type="transmembrane region" description="Helical" evidence="13">
    <location>
        <begin position="507"/>
        <end position="525"/>
    </location>
</feature>
<evidence type="ECO:0000259" key="14">
    <source>
        <dbReference type="PROSITE" id="PS50259"/>
    </source>
</evidence>
<protein>
    <recommendedName>
        <fullName evidence="14">G-protein coupled receptors family 3 profile domain-containing protein</fullName>
    </recommendedName>
</protein>
<evidence type="ECO:0000256" key="5">
    <source>
        <dbReference type="ARBA" id="ARBA00022989"/>
    </source>
</evidence>
<feature type="region of interest" description="Disordered" evidence="12">
    <location>
        <begin position="731"/>
        <end position="756"/>
    </location>
</feature>
<dbReference type="PRINTS" id="PR00593">
    <property type="entry name" value="MTABOTROPICR"/>
</dbReference>
<evidence type="ECO:0000256" key="11">
    <source>
        <dbReference type="ARBA" id="ARBA00023224"/>
    </source>
</evidence>
<dbReference type="InterPro" id="IPR028082">
    <property type="entry name" value="Peripla_BP_I"/>
</dbReference>
<dbReference type="SUPFAM" id="SSF53822">
    <property type="entry name" value="Periplasmic binding protein-like I"/>
    <property type="match status" value="1"/>
</dbReference>
<dbReference type="GO" id="GO:0004930">
    <property type="term" value="F:G protein-coupled receptor activity"/>
    <property type="evidence" value="ECO:0007669"/>
    <property type="project" value="UniProtKB-KW"/>
</dbReference>
<feature type="compositionally biased region" description="Polar residues" evidence="12">
    <location>
        <begin position="746"/>
        <end position="756"/>
    </location>
</feature>
<evidence type="ECO:0000256" key="8">
    <source>
        <dbReference type="ARBA" id="ARBA00023157"/>
    </source>
</evidence>
<sequence>MYLPQISYASTSTELSDKARFDFFSRVVPPDNLQAQAMVDILKLLGWSYVSTVAVEGDYGEKGIASFTELAEQAGMCVAVNEKIARNAKPEDFDRIIDHLAHGRARAVVLFVDEDNCRKLLEVSRRKEHEGHFLWVGSDSWGAKIHPVKHQESAAQGAITILPKTTPVNGFDEYFKGLRPSKNTRNVWFDEFWMQHFNCSFTQKNHQGLELCTDFKCIRKKNYNAGSHFFKVSSTVVINQKCVSLPDDFQLEPYKQEGLVPFVVDAVFAMAHALHNMMNDVCLNSSITLCPQMQPKPEGHQLLSYIRNVSFMGLQGREVRFNEDGDPQVSYVIYQYQKRGDKYEYHQIGDWSATLNLNLSLAKWPENSSSIPSSVCSEPCPLGHIRNYQGSRCCWLCVACRTDEFIFNDTCTPCESGYAPTPDQYGCYKLPVEYIKWSSPWALVPIAFASLGITFTIFVLTIFIRYNTTPVIMASGRELCYVLLIGILLCYSTSFVVIAKPNAATCALLRVSLGLCLCICYAAILTKTNRISRIFNRGIKSIKRPSYTSPRSQIVICIGLVTVQMLGSLTWLAMDEPRTREVYPSRTLAVLQCGISNVSLIVSLAYNMILIVLCTVYAFKTRKIPENFNEAKYVGFTMYSTCIVWLAFVPIYFGTNNDYKIQIASICMCINISASVALGCLFIPKVYIVLLQPYKNVRQGGIGSHSSGGLGVTTRTRQFVLSKPSTSQMLFPRPVQTNGDCGDLPTSPSVEESSVG</sequence>
<dbReference type="STRING" id="126957.T1J4D3"/>
<dbReference type="InterPro" id="IPR011500">
    <property type="entry name" value="GPCR_3_9-Cys_dom"/>
</dbReference>
<dbReference type="Proteomes" id="UP000014500">
    <property type="component" value="Unassembled WGS sequence"/>
</dbReference>
<dbReference type="InterPro" id="IPR017978">
    <property type="entry name" value="GPCR_3_C"/>
</dbReference>
<dbReference type="FunFam" id="2.10.50.30:FF:000008">
    <property type="entry name" value="Metabotropic GLutamate receptor family"/>
    <property type="match status" value="1"/>
</dbReference>
<dbReference type="Pfam" id="PF00003">
    <property type="entry name" value="7tm_3"/>
    <property type="match status" value="1"/>
</dbReference>
<dbReference type="HOGENOM" id="CLU_005389_0_0_1"/>
<keyword evidence="7 13" id="KW-0472">Membrane</keyword>
<dbReference type="EMBL" id="JH431843">
    <property type="status" value="NOT_ANNOTATED_CDS"/>
    <property type="molecule type" value="Genomic_DNA"/>
</dbReference>
<dbReference type="GO" id="GO:0005886">
    <property type="term" value="C:plasma membrane"/>
    <property type="evidence" value="ECO:0007669"/>
    <property type="project" value="UniProtKB-SubCell"/>
</dbReference>
<dbReference type="EnsemblMetazoa" id="SMAR008465-RA">
    <property type="protein sequence ID" value="SMAR008465-PA"/>
    <property type="gene ID" value="SMAR008465"/>
</dbReference>
<dbReference type="InterPro" id="IPR050726">
    <property type="entry name" value="mGluR"/>
</dbReference>
<dbReference type="InterPro" id="IPR000337">
    <property type="entry name" value="GPCR_3"/>
</dbReference>
<evidence type="ECO:0000313" key="15">
    <source>
        <dbReference type="EnsemblMetazoa" id="SMAR008465-PA"/>
    </source>
</evidence>
<keyword evidence="6" id="KW-0297">G-protein coupled receptor</keyword>
<keyword evidence="9" id="KW-0675">Receptor</keyword>
<dbReference type="InterPro" id="IPR038550">
    <property type="entry name" value="GPCR_3_9-Cys_sf"/>
</dbReference>
<evidence type="ECO:0000256" key="12">
    <source>
        <dbReference type="SAM" id="MobiDB-lite"/>
    </source>
</evidence>
<keyword evidence="5 13" id="KW-1133">Transmembrane helix</keyword>
<dbReference type="PROSITE" id="PS50259">
    <property type="entry name" value="G_PROTEIN_RECEP_F3_4"/>
    <property type="match status" value="1"/>
</dbReference>
<dbReference type="PRINTS" id="PR00248">
    <property type="entry name" value="GPCRMGR"/>
</dbReference>
<reference evidence="16" key="1">
    <citation type="submission" date="2011-05" db="EMBL/GenBank/DDBJ databases">
        <authorList>
            <person name="Richards S.R."/>
            <person name="Qu J."/>
            <person name="Jiang H."/>
            <person name="Jhangiani S.N."/>
            <person name="Agravi P."/>
            <person name="Goodspeed R."/>
            <person name="Gross S."/>
            <person name="Mandapat C."/>
            <person name="Jackson L."/>
            <person name="Mathew T."/>
            <person name="Pu L."/>
            <person name="Thornton R."/>
            <person name="Saada N."/>
            <person name="Wilczek-Boney K.B."/>
            <person name="Lee S."/>
            <person name="Kovar C."/>
            <person name="Wu Y."/>
            <person name="Scherer S.E."/>
            <person name="Worley K.C."/>
            <person name="Muzny D.M."/>
            <person name="Gibbs R."/>
        </authorList>
    </citation>
    <scope>NUCLEOTIDE SEQUENCE</scope>
    <source>
        <strain evidence="16">Brora</strain>
    </source>
</reference>
<comment type="subcellular location">
    <subcellularLocation>
        <location evidence="1">Cell membrane</location>
        <topology evidence="1">Multi-pass membrane protein</topology>
    </subcellularLocation>
</comment>
<evidence type="ECO:0000256" key="9">
    <source>
        <dbReference type="ARBA" id="ARBA00023170"/>
    </source>
</evidence>
<dbReference type="Pfam" id="PF01094">
    <property type="entry name" value="ANF_receptor"/>
    <property type="match status" value="1"/>
</dbReference>
<comment type="similarity">
    <text evidence="2">Belongs to the G-protein coupled receptor 3 family.</text>
</comment>
<dbReference type="PANTHER" id="PTHR24060">
    <property type="entry name" value="METABOTROPIC GLUTAMATE RECEPTOR"/>
    <property type="match status" value="1"/>
</dbReference>
<feature type="transmembrane region" description="Helical" evidence="13">
    <location>
        <begin position="594"/>
        <end position="619"/>
    </location>
</feature>
<evidence type="ECO:0000256" key="1">
    <source>
        <dbReference type="ARBA" id="ARBA00004651"/>
    </source>
</evidence>
<feature type="transmembrane region" description="Helical" evidence="13">
    <location>
        <begin position="441"/>
        <end position="467"/>
    </location>
</feature>
<evidence type="ECO:0000256" key="3">
    <source>
        <dbReference type="ARBA" id="ARBA00022475"/>
    </source>
</evidence>
<keyword evidence="11" id="KW-0807">Transducer</keyword>
<dbReference type="Gene3D" id="2.10.50.30">
    <property type="entry name" value="GPCR, family 3, nine cysteines domain"/>
    <property type="match status" value="1"/>
</dbReference>
<feature type="transmembrane region" description="Helical" evidence="13">
    <location>
        <begin position="659"/>
        <end position="683"/>
    </location>
</feature>
<feature type="transmembrane region" description="Helical" evidence="13">
    <location>
        <begin position="631"/>
        <end position="653"/>
    </location>
</feature>
<dbReference type="FunFam" id="3.40.50.2300:FF:000009">
    <property type="entry name" value="Glutamate receptor, metabotropic 4"/>
    <property type="match status" value="1"/>
</dbReference>